<evidence type="ECO:0000313" key="3">
    <source>
        <dbReference type="Proteomes" id="UP000691718"/>
    </source>
</evidence>
<evidence type="ECO:0000256" key="1">
    <source>
        <dbReference type="SAM" id="MobiDB-lite"/>
    </source>
</evidence>
<dbReference type="AlphaFoldDB" id="A0A8S3WU09"/>
<dbReference type="OrthoDB" id="6136790at2759"/>
<reference evidence="2" key="1">
    <citation type="submission" date="2021-04" db="EMBL/GenBank/DDBJ databases">
        <authorList>
            <person name="Tunstrom K."/>
        </authorList>
    </citation>
    <scope>NUCLEOTIDE SEQUENCE</scope>
</reference>
<feature type="region of interest" description="Disordered" evidence="1">
    <location>
        <begin position="145"/>
        <end position="173"/>
    </location>
</feature>
<feature type="region of interest" description="Disordered" evidence="1">
    <location>
        <begin position="258"/>
        <end position="311"/>
    </location>
</feature>
<organism evidence="2 3">
    <name type="scientific">Parnassius apollo</name>
    <name type="common">Apollo butterfly</name>
    <name type="synonym">Papilio apollo</name>
    <dbReference type="NCBI Taxonomy" id="110799"/>
    <lineage>
        <taxon>Eukaryota</taxon>
        <taxon>Metazoa</taxon>
        <taxon>Ecdysozoa</taxon>
        <taxon>Arthropoda</taxon>
        <taxon>Hexapoda</taxon>
        <taxon>Insecta</taxon>
        <taxon>Pterygota</taxon>
        <taxon>Neoptera</taxon>
        <taxon>Endopterygota</taxon>
        <taxon>Lepidoptera</taxon>
        <taxon>Glossata</taxon>
        <taxon>Ditrysia</taxon>
        <taxon>Papilionoidea</taxon>
        <taxon>Papilionidae</taxon>
        <taxon>Parnassiinae</taxon>
        <taxon>Parnassini</taxon>
        <taxon>Parnassius</taxon>
        <taxon>Parnassius</taxon>
    </lineage>
</organism>
<keyword evidence="3" id="KW-1185">Reference proteome</keyword>
<name>A0A8S3WU09_PARAO</name>
<accession>A0A8S3WU09</accession>
<evidence type="ECO:0000313" key="2">
    <source>
        <dbReference type="EMBL" id="CAG4981751.1"/>
    </source>
</evidence>
<dbReference type="Proteomes" id="UP000691718">
    <property type="component" value="Unassembled WGS sequence"/>
</dbReference>
<protein>
    <submittedName>
        <fullName evidence="2">(apollo) hypothetical protein</fullName>
    </submittedName>
</protein>
<proteinExistence type="predicted"/>
<dbReference type="EMBL" id="CAJQZP010000738">
    <property type="protein sequence ID" value="CAG4981751.1"/>
    <property type="molecule type" value="Genomic_DNA"/>
</dbReference>
<gene>
    <name evidence="2" type="ORF">PAPOLLO_LOCUS10301</name>
</gene>
<sequence>MKKQLLKNPRARRMLDLIPLDKNEENHSSEYPTSISKADIAEELVTASVIQRSSKVKQSYDLRDLKTKYYDERDKENEDYSTDASSEYVPSLNREIQTPSSTSSFGGDSACIEKLIETNNKLWIGASKLILEQPTDKHSNLLYAKTPSHTPSCQEHRVEEDSGDETLKSNNGDNTLIPNETVVGNSPIIDITAEHENLHILQSIEMNQAKVSTLVINRELSNRQDIEIGQEVPQINDTYTVQSNELSSSDQENLQIENMPNNEQFEHSVTPNQNKLSRKRTCKMDEWKDKKNKAMKNSGKSYEGVRTKKKT</sequence>
<comment type="caution">
    <text evidence="2">The sequence shown here is derived from an EMBL/GenBank/DDBJ whole genome shotgun (WGS) entry which is preliminary data.</text>
</comment>
<feature type="compositionally biased region" description="Polar residues" evidence="1">
    <location>
        <begin position="258"/>
        <end position="275"/>
    </location>
</feature>